<name>A0A8S1C9J7_9INSE</name>
<comment type="caution">
    <text evidence="9">The sequence shown here is derived from an EMBL/GenBank/DDBJ whole genome shotgun (WGS) entry which is preliminary data.</text>
</comment>
<dbReference type="OrthoDB" id="1334205at2759"/>
<dbReference type="EMBL" id="CADEPI010000023">
    <property type="protein sequence ID" value="CAB3366007.1"/>
    <property type="molecule type" value="Genomic_DNA"/>
</dbReference>
<dbReference type="AlphaFoldDB" id="A0A8S1C9J7"/>
<sequence>MLIRRSSICVLLLCLAALGCAVKIQPLTQKAGSSAQKIKVSTSLATDSRRISAPFLGGHISADIDKFTVSRLHLREKLELDQIILCNFPSTFTPVALNFNGNLLRRGTIYFNRKDQCLEISDLQIPLDTSDFELAFVRDLKAASSVECPVSYLNRNDAGQIEQAACVAPCVWENNFCSLPSLEEYGYTVNGPQEQTEFGFRVPLAKLGSSIYGQSVQNLAVEIFQYTDQLLRVKIYDPNVDRYEVPIPLNLLSVPLSDPLYEVSVPTQVGDAFSVQITRRSTGSVLFDTSLAGITFEDKLLTLASRLPSRNLYGLGENQHSTFRRLFDDTTWPIFSRDEQPNTSKVANLYGVHPHYVVIEGDGSAHGVLLYNSNAMEYQLQSAAPAINWRTIGGVLDFYIMLGPHPEDVTKQYLSLVGSPFLPPYWGLGFQLSRWGYNDLDTLKAAINRTLSCDFPLDVFYGDIDTMDQNADFTYDPVNFAGFPEYINELKALGIRYVPIVDPAIPDREGYGPYARGLTADAFIKLANGSTLMGNVWPPEPVSFPDFFKPETQLWWADEIMRYYETIKFDGLWIDMNEPANFETNQPNFLNCEANEWDDPPYLPKAAWINPGKRMSDKTVCMTATQSGYRQYDVHSLYGWSETSPTLNAMQQATGKRGLVFTRSSFVGSGALGGHWTGDNIAAWDHLQSSIIGLLDFNMFGIPYVGSDICGFSLDTEEELCERWQLLGAYYPFSRNHNSIGAIPQDPCIWPDTVGASGRKAMQTRYNLVPYLYTLFYRVNTGIDGTVVRSLAWEFPADPYTWDINQQFLWGSSFMVSPATSPGQLKTVVYFPKGIWYDWHLGNVEVDLSVAGTFKELDTPHDYIPLHVRGGSIICTQEIASTLTESRNYPFGLTIAIDADGKAAGDLFWDDGDSVNTVNLGQYHYGTFSYQEDALTQTIVNDYQALTGPLVINTLTILGSKGRVPVSIEGDINPAFSIEYIQENDKIVITGAAIPLNISFRLSFIYS</sequence>
<feature type="domain" description="Glycoside hydrolase family 31 TIM barrel" evidence="7">
    <location>
        <begin position="420"/>
        <end position="775"/>
    </location>
</feature>
<keyword evidence="6" id="KW-0732">Signal</keyword>
<dbReference type="PANTHER" id="PTHR22762:SF133">
    <property type="entry name" value="P-TYPE DOMAIN-CONTAINING PROTEIN"/>
    <property type="match status" value="1"/>
</dbReference>
<protein>
    <recommendedName>
        <fullName evidence="11">Galactose mutarotase N-terminal barrel domain-containing protein</fullName>
    </recommendedName>
</protein>
<evidence type="ECO:0000256" key="1">
    <source>
        <dbReference type="ARBA" id="ARBA00007806"/>
    </source>
</evidence>
<evidence type="ECO:0000256" key="3">
    <source>
        <dbReference type="ARBA" id="ARBA00023180"/>
    </source>
</evidence>
<comment type="similarity">
    <text evidence="1 5">Belongs to the glycosyl hydrolase 31 family.</text>
</comment>
<dbReference type="PROSITE" id="PS51257">
    <property type="entry name" value="PROKAR_LIPOPROTEIN"/>
    <property type="match status" value="1"/>
</dbReference>
<evidence type="ECO:0000259" key="7">
    <source>
        <dbReference type="Pfam" id="PF01055"/>
    </source>
</evidence>
<keyword evidence="3" id="KW-0325">Glycoprotein</keyword>
<keyword evidence="2 5" id="KW-0378">Hydrolase</keyword>
<reference evidence="9 10" key="1">
    <citation type="submission" date="2020-04" db="EMBL/GenBank/DDBJ databases">
        <authorList>
            <person name="Alioto T."/>
            <person name="Alioto T."/>
            <person name="Gomez Garrido J."/>
        </authorList>
    </citation>
    <scope>NUCLEOTIDE SEQUENCE [LARGE SCALE GENOMIC DNA]</scope>
</reference>
<dbReference type="Gene3D" id="2.60.40.1180">
    <property type="entry name" value="Golgi alpha-mannosidase II"/>
    <property type="match status" value="2"/>
</dbReference>
<keyword evidence="10" id="KW-1185">Reference proteome</keyword>
<dbReference type="InterPro" id="IPR017853">
    <property type="entry name" value="GH"/>
</dbReference>
<evidence type="ECO:0000256" key="5">
    <source>
        <dbReference type="RuleBase" id="RU361185"/>
    </source>
</evidence>
<dbReference type="Pfam" id="PF01055">
    <property type="entry name" value="Glyco_hydro_31_2nd"/>
    <property type="match status" value="1"/>
</dbReference>
<evidence type="ECO:0000259" key="8">
    <source>
        <dbReference type="Pfam" id="PF21365"/>
    </source>
</evidence>
<dbReference type="Pfam" id="PF21365">
    <property type="entry name" value="Glyco_hydro_31_3rd"/>
    <property type="match status" value="1"/>
</dbReference>
<feature type="domain" description="Glycosyl hydrolase family 31 C-terminal" evidence="8">
    <location>
        <begin position="786"/>
        <end position="874"/>
    </location>
</feature>
<dbReference type="CDD" id="cd06602">
    <property type="entry name" value="GH31_MGAM_SI_GAA"/>
    <property type="match status" value="1"/>
</dbReference>
<evidence type="ECO:0000256" key="6">
    <source>
        <dbReference type="SAM" id="SignalP"/>
    </source>
</evidence>
<evidence type="ECO:0000256" key="2">
    <source>
        <dbReference type="ARBA" id="ARBA00022801"/>
    </source>
</evidence>
<evidence type="ECO:0000313" key="9">
    <source>
        <dbReference type="EMBL" id="CAB3366007.1"/>
    </source>
</evidence>
<dbReference type="InterPro" id="IPR048395">
    <property type="entry name" value="Glyco_hydro_31_C"/>
</dbReference>
<evidence type="ECO:0000256" key="4">
    <source>
        <dbReference type="ARBA" id="ARBA00023295"/>
    </source>
</evidence>
<feature type="signal peptide" evidence="6">
    <location>
        <begin position="1"/>
        <end position="21"/>
    </location>
</feature>
<dbReference type="SUPFAM" id="SSF51445">
    <property type="entry name" value="(Trans)glycosidases"/>
    <property type="match status" value="1"/>
</dbReference>
<evidence type="ECO:0000313" key="10">
    <source>
        <dbReference type="Proteomes" id="UP000494165"/>
    </source>
</evidence>
<dbReference type="SUPFAM" id="SSF51011">
    <property type="entry name" value="Glycosyl hydrolase domain"/>
    <property type="match status" value="1"/>
</dbReference>
<dbReference type="Gene3D" id="2.60.40.1760">
    <property type="entry name" value="glycosyl hydrolase (family 31)"/>
    <property type="match status" value="1"/>
</dbReference>
<keyword evidence="4 5" id="KW-0326">Glycosidase</keyword>
<dbReference type="PANTHER" id="PTHR22762">
    <property type="entry name" value="ALPHA-GLUCOSIDASE"/>
    <property type="match status" value="1"/>
</dbReference>
<dbReference type="InterPro" id="IPR011013">
    <property type="entry name" value="Gal_mutarotase_sf_dom"/>
</dbReference>
<dbReference type="GO" id="GO:0030246">
    <property type="term" value="F:carbohydrate binding"/>
    <property type="evidence" value="ECO:0007669"/>
    <property type="project" value="InterPro"/>
</dbReference>
<dbReference type="GO" id="GO:0004558">
    <property type="term" value="F:alpha-1,4-glucosidase activity"/>
    <property type="evidence" value="ECO:0007669"/>
    <property type="project" value="TreeGrafter"/>
</dbReference>
<dbReference type="Gene3D" id="3.20.20.80">
    <property type="entry name" value="Glycosidases"/>
    <property type="match status" value="1"/>
</dbReference>
<accession>A0A8S1C9J7</accession>
<feature type="chain" id="PRO_5035906877" description="Galactose mutarotase N-terminal barrel domain-containing protein" evidence="6">
    <location>
        <begin position="22"/>
        <end position="1007"/>
    </location>
</feature>
<dbReference type="SUPFAM" id="SSF74650">
    <property type="entry name" value="Galactose mutarotase-like"/>
    <property type="match status" value="1"/>
</dbReference>
<dbReference type="Proteomes" id="UP000494165">
    <property type="component" value="Unassembled WGS sequence"/>
</dbReference>
<gene>
    <name evidence="9" type="ORF">CLODIP_2_CD16168</name>
</gene>
<evidence type="ECO:0008006" key="11">
    <source>
        <dbReference type="Google" id="ProtNLM"/>
    </source>
</evidence>
<proteinExistence type="inferred from homology"/>
<dbReference type="InterPro" id="IPR013780">
    <property type="entry name" value="Glyco_hydro_b"/>
</dbReference>
<dbReference type="InterPro" id="IPR030458">
    <property type="entry name" value="Glyco_hydro_31_AS"/>
</dbReference>
<dbReference type="PROSITE" id="PS00129">
    <property type="entry name" value="GLYCOSYL_HYDROL_F31_1"/>
    <property type="match status" value="1"/>
</dbReference>
<dbReference type="CDD" id="cd14752">
    <property type="entry name" value="GH31_N"/>
    <property type="match status" value="1"/>
</dbReference>
<dbReference type="GO" id="GO:0005975">
    <property type="term" value="P:carbohydrate metabolic process"/>
    <property type="evidence" value="ECO:0007669"/>
    <property type="project" value="InterPro"/>
</dbReference>
<dbReference type="InterPro" id="IPR000322">
    <property type="entry name" value="Glyco_hydro_31_TIM"/>
</dbReference>
<organism evidence="9 10">
    <name type="scientific">Cloeon dipterum</name>
    <dbReference type="NCBI Taxonomy" id="197152"/>
    <lineage>
        <taxon>Eukaryota</taxon>
        <taxon>Metazoa</taxon>
        <taxon>Ecdysozoa</taxon>
        <taxon>Arthropoda</taxon>
        <taxon>Hexapoda</taxon>
        <taxon>Insecta</taxon>
        <taxon>Pterygota</taxon>
        <taxon>Palaeoptera</taxon>
        <taxon>Ephemeroptera</taxon>
        <taxon>Pisciforma</taxon>
        <taxon>Baetidae</taxon>
        <taxon>Cloeon</taxon>
    </lineage>
</organism>